<dbReference type="InterPro" id="IPR001714">
    <property type="entry name" value="Pept_M24_MAP"/>
</dbReference>
<evidence type="ECO:0000256" key="6">
    <source>
        <dbReference type="HAMAP-Rule" id="MF_01974"/>
    </source>
</evidence>
<evidence type="ECO:0000313" key="10">
    <source>
        <dbReference type="Proteomes" id="UP000070533"/>
    </source>
</evidence>
<comment type="subunit">
    <text evidence="6">Monomer.</text>
</comment>
<dbReference type="InterPro" id="IPR036005">
    <property type="entry name" value="Creatinase/aminopeptidase-like"/>
</dbReference>
<dbReference type="InterPro" id="IPR002467">
    <property type="entry name" value="Pept_M24A_MAP1"/>
</dbReference>
<dbReference type="GO" id="GO:0004239">
    <property type="term" value="F:initiator methionyl aminopeptidase activity"/>
    <property type="evidence" value="ECO:0007669"/>
    <property type="project" value="UniProtKB-UniRule"/>
</dbReference>
<gene>
    <name evidence="6" type="primary">map</name>
    <name evidence="9" type="ORF">HMPREF3226_00027</name>
</gene>
<dbReference type="GO" id="GO:0046872">
    <property type="term" value="F:metal ion binding"/>
    <property type="evidence" value="ECO:0007669"/>
    <property type="project" value="UniProtKB-UniRule"/>
</dbReference>
<protein>
    <recommendedName>
        <fullName evidence="6 7">Methionine aminopeptidase</fullName>
        <shortName evidence="6">MAP</shortName>
        <shortName evidence="6">MetAP</shortName>
        <ecNumber evidence="6 7">3.4.11.18</ecNumber>
    </recommendedName>
    <alternativeName>
        <fullName evidence="6">Peptidase M</fullName>
    </alternativeName>
</protein>
<dbReference type="GO" id="GO:0005829">
    <property type="term" value="C:cytosol"/>
    <property type="evidence" value="ECO:0007669"/>
    <property type="project" value="TreeGrafter"/>
</dbReference>
<comment type="function">
    <text evidence="1 6">Removes the N-terminal methionine from nascent proteins. The N-terminal methionine is often cleaved when the second residue in the primary sequence is small and uncharged (Met-Ala-, Cys, Gly, Pro, Ser, Thr, or Val). Requires deformylation of the N(alpha)-formylated initiator methionine before it can be hydrolyzed.</text>
</comment>
<feature type="binding site" evidence="6">
    <location>
        <position position="83"/>
    </location>
    <ligand>
        <name>substrate</name>
    </ligand>
</feature>
<evidence type="ECO:0000259" key="8">
    <source>
        <dbReference type="Pfam" id="PF00557"/>
    </source>
</evidence>
<dbReference type="STRING" id="28128.HMPREF3226_00027"/>
<feature type="binding site" evidence="6">
    <location>
        <position position="208"/>
    </location>
    <ligand>
        <name>a divalent metal cation</name>
        <dbReference type="ChEBI" id="CHEBI:60240"/>
        <label>2</label>
        <note>catalytic</note>
    </ligand>
</feature>
<evidence type="ECO:0000256" key="7">
    <source>
        <dbReference type="RuleBase" id="RU003653"/>
    </source>
</evidence>
<dbReference type="GO" id="GO:0006508">
    <property type="term" value="P:proteolysis"/>
    <property type="evidence" value="ECO:0007669"/>
    <property type="project" value="UniProtKB-KW"/>
</dbReference>
<keyword evidence="5 6" id="KW-0378">Hydrolase</keyword>
<dbReference type="PRINTS" id="PR00599">
    <property type="entry name" value="MAPEPTIDASE"/>
</dbReference>
<dbReference type="CDD" id="cd01086">
    <property type="entry name" value="MetAP1"/>
    <property type="match status" value="1"/>
</dbReference>
<comment type="caution">
    <text evidence="9">The sequence shown here is derived from an EMBL/GenBank/DDBJ whole genome shotgun (WGS) entry which is preliminary data.</text>
</comment>
<dbReference type="InterPro" id="IPR000994">
    <property type="entry name" value="Pept_M24"/>
</dbReference>
<feature type="binding site" evidence="6">
    <location>
        <position position="175"/>
    </location>
    <ligand>
        <name>a divalent metal cation</name>
        <dbReference type="ChEBI" id="CHEBI:60240"/>
        <label>2</label>
        <note>catalytic</note>
    </ligand>
</feature>
<evidence type="ECO:0000256" key="3">
    <source>
        <dbReference type="ARBA" id="ARBA00022670"/>
    </source>
</evidence>
<dbReference type="PATRIC" id="fig|28128.5.peg.27"/>
<dbReference type="EC" id="3.4.11.18" evidence="6 7"/>
<feature type="binding site" evidence="6">
    <location>
        <position position="239"/>
    </location>
    <ligand>
        <name>a divalent metal cation</name>
        <dbReference type="ChEBI" id="CHEBI:60240"/>
        <label>1</label>
    </ligand>
</feature>
<sequence>MKIFLKTEDEIELMRRANRLVGKTLAEVGRHIKSGVTTLELDRIAEEFIRDHGAQPTFKGFPNHLGEPFPASICTSVNEVVVHGIPSDKVVLKDGDVISIDCGTLLDGFNGDSCYTFIVGEVEPGVMELLKTTKESLYKGIEMAQAGNHVGDIGSVIQDFCESKGYGIVRELTGHGIGREMHEDPCIPNYGRRGNGIMLKDGMCIAIEPMVTLGDRRIGIMPDNWTIITQDRKVAAHFEHTIAIRKGKAEILSSFEEVEHLERQNF</sequence>
<feature type="binding site" evidence="6">
    <location>
        <position position="182"/>
    </location>
    <ligand>
        <name>substrate</name>
    </ligand>
</feature>
<evidence type="ECO:0000256" key="1">
    <source>
        <dbReference type="ARBA" id="ARBA00002521"/>
    </source>
</evidence>
<dbReference type="Proteomes" id="UP000070533">
    <property type="component" value="Unassembled WGS sequence"/>
</dbReference>
<dbReference type="SUPFAM" id="SSF55920">
    <property type="entry name" value="Creatinase/aminopeptidase"/>
    <property type="match status" value="1"/>
</dbReference>
<dbReference type="Pfam" id="PF00557">
    <property type="entry name" value="Peptidase_M24"/>
    <property type="match status" value="1"/>
</dbReference>
<dbReference type="NCBIfam" id="TIGR00500">
    <property type="entry name" value="met_pdase_I"/>
    <property type="match status" value="1"/>
</dbReference>
<comment type="catalytic activity">
    <reaction evidence="6 7">
        <text>Release of N-terminal amino acids, preferentially methionine, from peptides and arylamides.</text>
        <dbReference type="EC" id="3.4.11.18"/>
    </reaction>
</comment>
<evidence type="ECO:0000313" key="9">
    <source>
        <dbReference type="EMBL" id="KXA45277.1"/>
    </source>
</evidence>
<proteinExistence type="inferred from homology"/>
<evidence type="ECO:0000256" key="4">
    <source>
        <dbReference type="ARBA" id="ARBA00022723"/>
    </source>
</evidence>
<reference evidence="10" key="1">
    <citation type="submission" date="2016-01" db="EMBL/GenBank/DDBJ databases">
        <authorList>
            <person name="Mitreva M."/>
            <person name="Pepin K.H."/>
            <person name="Mihindukulasuriya K.A."/>
            <person name="Fulton R."/>
            <person name="Fronick C."/>
            <person name="O'Laughlin M."/>
            <person name="Miner T."/>
            <person name="Herter B."/>
            <person name="Rosa B.A."/>
            <person name="Cordes M."/>
            <person name="Tomlinson C."/>
            <person name="Wollam A."/>
            <person name="Palsikar V.B."/>
            <person name="Mardis E.R."/>
            <person name="Wilson R.K."/>
        </authorList>
    </citation>
    <scope>NUCLEOTIDE SEQUENCE [LARGE SCALE GENOMIC DNA]</scope>
    <source>
        <strain evidence="10">MJR7716</strain>
    </source>
</reference>
<dbReference type="EMBL" id="LRQG01000001">
    <property type="protein sequence ID" value="KXA45277.1"/>
    <property type="molecule type" value="Genomic_DNA"/>
</dbReference>
<keyword evidence="2 6" id="KW-0031">Aminopeptidase</keyword>
<dbReference type="Gene3D" id="3.90.230.10">
    <property type="entry name" value="Creatinase/methionine aminopeptidase superfamily"/>
    <property type="match status" value="1"/>
</dbReference>
<dbReference type="HAMAP" id="MF_01974">
    <property type="entry name" value="MetAP_1"/>
    <property type="match status" value="1"/>
</dbReference>
<keyword evidence="3 6" id="KW-0645">Protease</keyword>
<comment type="cofactor">
    <cofactor evidence="6">
        <name>Co(2+)</name>
        <dbReference type="ChEBI" id="CHEBI:48828"/>
    </cofactor>
    <cofactor evidence="6">
        <name>Zn(2+)</name>
        <dbReference type="ChEBI" id="CHEBI:29105"/>
    </cofactor>
    <cofactor evidence="6">
        <name>Mn(2+)</name>
        <dbReference type="ChEBI" id="CHEBI:29035"/>
    </cofactor>
    <cofactor evidence="6">
        <name>Fe(2+)</name>
        <dbReference type="ChEBI" id="CHEBI:29033"/>
    </cofactor>
    <text evidence="6">Binds 2 divalent metal cations per subunit. Has a high-affinity and a low affinity metal-binding site. The true nature of the physiological cofactor is under debate. The enzyme is active with cobalt, zinc, manganese or divalent iron ions. Most likely, methionine aminopeptidases function as mononuclear Fe(2+)-metalloproteases under physiological conditions, and the catalytically relevant metal-binding site has been assigned to the histidine-containing high-affinity site.</text>
</comment>
<evidence type="ECO:0000256" key="5">
    <source>
        <dbReference type="ARBA" id="ARBA00022801"/>
    </source>
</evidence>
<dbReference type="PANTHER" id="PTHR43330:SF27">
    <property type="entry name" value="METHIONINE AMINOPEPTIDASE"/>
    <property type="match status" value="1"/>
</dbReference>
<feature type="binding site" evidence="6">
    <location>
        <position position="112"/>
    </location>
    <ligand>
        <name>a divalent metal cation</name>
        <dbReference type="ChEBI" id="CHEBI:60240"/>
        <label>2</label>
        <note>catalytic</note>
    </ligand>
</feature>
<feature type="domain" description="Peptidase M24" evidence="8">
    <location>
        <begin position="12"/>
        <end position="245"/>
    </location>
</feature>
<dbReference type="GO" id="GO:0070006">
    <property type="term" value="F:metalloaminopeptidase activity"/>
    <property type="evidence" value="ECO:0007669"/>
    <property type="project" value="UniProtKB-UniRule"/>
</dbReference>
<keyword evidence="10" id="KW-1185">Reference proteome</keyword>
<accession>A0A133QR07</accession>
<feature type="binding site" evidence="6">
    <location>
        <position position="239"/>
    </location>
    <ligand>
        <name>a divalent metal cation</name>
        <dbReference type="ChEBI" id="CHEBI:60240"/>
        <label>2</label>
        <note>catalytic</note>
    </ligand>
</feature>
<comment type="similarity">
    <text evidence="6">Belongs to the peptidase M24A family. Methionine aminopeptidase type 1 subfamily.</text>
</comment>
<evidence type="ECO:0000256" key="2">
    <source>
        <dbReference type="ARBA" id="ARBA00022438"/>
    </source>
</evidence>
<feature type="binding site" evidence="6">
    <location>
        <position position="101"/>
    </location>
    <ligand>
        <name>a divalent metal cation</name>
        <dbReference type="ChEBI" id="CHEBI:60240"/>
        <label>1</label>
    </ligand>
</feature>
<name>A0A133QR07_9BACT</name>
<dbReference type="AlphaFoldDB" id="A0A133QR07"/>
<keyword evidence="4 6" id="KW-0479">Metal-binding</keyword>
<feature type="binding site" evidence="6">
    <location>
        <position position="112"/>
    </location>
    <ligand>
        <name>a divalent metal cation</name>
        <dbReference type="ChEBI" id="CHEBI:60240"/>
        <label>1</label>
    </ligand>
</feature>
<dbReference type="RefSeq" id="WP_060939910.1">
    <property type="nucleotide sequence ID" value="NZ_KQ957184.1"/>
</dbReference>
<dbReference type="eggNOG" id="COG0024">
    <property type="taxonomic scope" value="Bacteria"/>
</dbReference>
<dbReference type="OrthoDB" id="9802055at2"/>
<organism evidence="9 10">
    <name type="scientific">Prevotella corporis</name>
    <dbReference type="NCBI Taxonomy" id="28128"/>
    <lineage>
        <taxon>Bacteria</taxon>
        <taxon>Pseudomonadati</taxon>
        <taxon>Bacteroidota</taxon>
        <taxon>Bacteroidia</taxon>
        <taxon>Bacteroidales</taxon>
        <taxon>Prevotellaceae</taxon>
        <taxon>Prevotella</taxon>
    </lineage>
</organism>
<dbReference type="PANTHER" id="PTHR43330">
    <property type="entry name" value="METHIONINE AMINOPEPTIDASE"/>
    <property type="match status" value="1"/>
</dbReference>